<evidence type="ECO:0000313" key="2">
    <source>
        <dbReference type="Proteomes" id="UP001210231"/>
    </source>
</evidence>
<name>A0ABT4UI31_9BACT</name>
<proteinExistence type="predicted"/>
<organism evidence="1 2">
    <name type="scientific">Polluticaenibacter yanchengensis</name>
    <dbReference type="NCBI Taxonomy" id="3014562"/>
    <lineage>
        <taxon>Bacteria</taxon>
        <taxon>Pseudomonadati</taxon>
        <taxon>Bacteroidota</taxon>
        <taxon>Chitinophagia</taxon>
        <taxon>Chitinophagales</taxon>
        <taxon>Chitinophagaceae</taxon>
        <taxon>Polluticaenibacter</taxon>
    </lineage>
</organism>
<sequence length="178" mass="20607">MLNYKDIILIENAAIIHQKNKIIDELVAFFARLLEKYKEIADSAAECSSAFRQNGKVSKGEKLNGLPWVTLDYPRSFDDLNGYQAIRTIFWWGNFIKIELLTSKEFSRQVNAALCKSHYNKNYELGFTDHPWSHEKGMLSEDDTLAYFKIIAYYSLSDISNIENALLADFRFFLGLLK</sequence>
<dbReference type="EMBL" id="JAQGEF010000006">
    <property type="protein sequence ID" value="MDA3614501.1"/>
    <property type="molecule type" value="Genomic_DNA"/>
</dbReference>
<comment type="caution">
    <text evidence="1">The sequence shown here is derived from an EMBL/GenBank/DDBJ whole genome shotgun (WGS) entry which is preliminary data.</text>
</comment>
<evidence type="ECO:0000313" key="1">
    <source>
        <dbReference type="EMBL" id="MDA3614501.1"/>
    </source>
</evidence>
<protein>
    <submittedName>
        <fullName evidence="1">Uncharacterized protein</fullName>
    </submittedName>
</protein>
<dbReference type="Proteomes" id="UP001210231">
    <property type="component" value="Unassembled WGS sequence"/>
</dbReference>
<gene>
    <name evidence="1" type="ORF">O3P16_06750</name>
</gene>
<keyword evidence="2" id="KW-1185">Reference proteome</keyword>
<dbReference type="RefSeq" id="WP_407030827.1">
    <property type="nucleotide sequence ID" value="NZ_JAQGEF010000006.1"/>
</dbReference>
<accession>A0ABT4UI31</accession>
<reference evidence="1 2" key="1">
    <citation type="submission" date="2022-12" db="EMBL/GenBank/DDBJ databases">
        <title>Chitinophagaceae gen. sp. nov., a new member of the family Chitinophagaceae, isolated from soil in a chemical factory.</title>
        <authorList>
            <person name="Ke Z."/>
        </authorList>
    </citation>
    <scope>NUCLEOTIDE SEQUENCE [LARGE SCALE GENOMIC DNA]</scope>
    <source>
        <strain evidence="1 2">LY-5</strain>
    </source>
</reference>